<feature type="transmembrane region" description="Helical" evidence="14">
    <location>
        <begin position="217"/>
        <end position="238"/>
    </location>
</feature>
<comment type="caution">
    <text evidence="15">The sequence shown here is derived from an EMBL/GenBank/DDBJ whole genome shotgun (WGS) entry which is preliminary data.</text>
</comment>
<dbReference type="InterPro" id="IPR044878">
    <property type="entry name" value="UbiA_sf"/>
</dbReference>
<dbReference type="CDD" id="cd13957">
    <property type="entry name" value="PT_UbiA_Cox10"/>
    <property type="match status" value="1"/>
</dbReference>
<evidence type="ECO:0000256" key="9">
    <source>
        <dbReference type="ARBA" id="ARBA00023136"/>
    </source>
</evidence>
<comment type="similarity">
    <text evidence="14">Belongs to the UbiA prenyltransferase family. Protoheme IX farnesyltransferase subfamily.</text>
</comment>
<keyword evidence="5 14" id="KW-0808">Transferase</keyword>
<feature type="transmembrane region" description="Helical" evidence="14">
    <location>
        <begin position="148"/>
        <end position="164"/>
    </location>
</feature>
<evidence type="ECO:0000256" key="10">
    <source>
        <dbReference type="ARBA" id="ARBA00030253"/>
    </source>
</evidence>
<sequence length="302" mass="33917">MSISKMLLTQELRQSWRDYYQLTKPKVVALLLLTAWVGMLLAPSVQSQPVLMLIALCGIGMLSAAAAALNHVLDQNIDAKMARTQRRPVATGRVSSHQALGFALTLAAVGFVVLYSWVNPLTAWLTLASLFGYAGIYTMFLKRATPQNIVIGGLAGAMPPLLGWTSISGTLSAEPWLLVMIIFAWTPPHFWALAIHRRDDYAKVNMPMLPVTHGIEFTKTAILFYTMILTLVCLMPYLVGMSGVLYLAGSLLLNLGFISHAWRLKFADDPKQPMLMFRFSIYHLMLLFLLLILDQQWFWRWQ</sequence>
<evidence type="ECO:0000256" key="6">
    <source>
        <dbReference type="ARBA" id="ARBA00022692"/>
    </source>
</evidence>
<evidence type="ECO:0000256" key="4">
    <source>
        <dbReference type="ARBA" id="ARBA00022475"/>
    </source>
</evidence>
<comment type="catalytic activity">
    <reaction evidence="13 14">
        <text>heme b + (2E,6E)-farnesyl diphosphate + H2O = Fe(II)-heme o + diphosphate</text>
        <dbReference type="Rhea" id="RHEA:28070"/>
        <dbReference type="ChEBI" id="CHEBI:15377"/>
        <dbReference type="ChEBI" id="CHEBI:33019"/>
        <dbReference type="ChEBI" id="CHEBI:60344"/>
        <dbReference type="ChEBI" id="CHEBI:60530"/>
        <dbReference type="ChEBI" id="CHEBI:175763"/>
        <dbReference type="EC" id="2.5.1.141"/>
    </reaction>
</comment>
<keyword evidence="7 14" id="KW-1133">Transmembrane helix</keyword>
<dbReference type="PANTHER" id="PTHR43448:SF7">
    <property type="entry name" value="4-HYDROXYBENZOATE SOLANESYLTRANSFERASE"/>
    <property type="match status" value="1"/>
</dbReference>
<reference evidence="15 16" key="1">
    <citation type="submission" date="2024-09" db="EMBL/GenBank/DDBJ databases">
        <authorList>
            <person name="Sun Q."/>
            <person name="Mori K."/>
        </authorList>
    </citation>
    <scope>NUCLEOTIDE SEQUENCE [LARGE SCALE GENOMIC DNA]</scope>
    <source>
        <strain evidence="15 16">KCTC 23315</strain>
    </source>
</reference>
<evidence type="ECO:0000313" key="16">
    <source>
        <dbReference type="Proteomes" id="UP001589813"/>
    </source>
</evidence>
<dbReference type="NCBIfam" id="TIGR01473">
    <property type="entry name" value="cyoE_ctaB"/>
    <property type="match status" value="1"/>
</dbReference>
<evidence type="ECO:0000256" key="13">
    <source>
        <dbReference type="ARBA" id="ARBA00047690"/>
    </source>
</evidence>
<organism evidence="15 16">
    <name type="scientific">Rheinheimera tilapiae</name>
    <dbReference type="NCBI Taxonomy" id="875043"/>
    <lineage>
        <taxon>Bacteria</taxon>
        <taxon>Pseudomonadati</taxon>
        <taxon>Pseudomonadota</taxon>
        <taxon>Gammaproteobacteria</taxon>
        <taxon>Chromatiales</taxon>
        <taxon>Chromatiaceae</taxon>
        <taxon>Rheinheimera</taxon>
    </lineage>
</organism>
<dbReference type="Proteomes" id="UP001589813">
    <property type="component" value="Unassembled WGS sequence"/>
</dbReference>
<dbReference type="InterPro" id="IPR006369">
    <property type="entry name" value="Protohaem_IX_farnesylTrfase"/>
</dbReference>
<evidence type="ECO:0000256" key="1">
    <source>
        <dbReference type="ARBA" id="ARBA00004651"/>
    </source>
</evidence>
<comment type="miscellaneous">
    <text evidence="14">Carbon 2 of the heme B porphyrin ring is defined according to the Fischer nomenclature.</text>
</comment>
<keyword evidence="8 14" id="KW-0350">Heme biosynthesis</keyword>
<keyword evidence="9 14" id="KW-0472">Membrane</keyword>
<dbReference type="Pfam" id="PF01040">
    <property type="entry name" value="UbiA"/>
    <property type="match status" value="1"/>
</dbReference>
<evidence type="ECO:0000256" key="14">
    <source>
        <dbReference type="HAMAP-Rule" id="MF_00154"/>
    </source>
</evidence>
<dbReference type="EC" id="2.5.1.141" evidence="3 14"/>
<dbReference type="InterPro" id="IPR030470">
    <property type="entry name" value="UbiA_prenylTrfase_CS"/>
</dbReference>
<keyword evidence="6 14" id="KW-0812">Transmembrane</keyword>
<feature type="transmembrane region" description="Helical" evidence="14">
    <location>
        <begin position="176"/>
        <end position="196"/>
    </location>
</feature>
<evidence type="ECO:0000256" key="8">
    <source>
        <dbReference type="ARBA" id="ARBA00023133"/>
    </source>
</evidence>
<keyword evidence="4 14" id="KW-1003">Cell membrane</keyword>
<dbReference type="RefSeq" id="WP_377248814.1">
    <property type="nucleotide sequence ID" value="NZ_JBHLXP010000011.1"/>
</dbReference>
<dbReference type="GO" id="GO:0008495">
    <property type="term" value="F:protoheme IX farnesyltransferase activity"/>
    <property type="evidence" value="ECO:0007669"/>
    <property type="project" value="UniProtKB-EC"/>
</dbReference>
<evidence type="ECO:0000256" key="5">
    <source>
        <dbReference type="ARBA" id="ARBA00022679"/>
    </source>
</evidence>
<evidence type="ECO:0000256" key="12">
    <source>
        <dbReference type="ARBA" id="ARBA00042475"/>
    </source>
</evidence>
<feature type="transmembrane region" description="Helical" evidence="14">
    <location>
        <begin position="121"/>
        <end position="141"/>
    </location>
</feature>
<evidence type="ECO:0000313" key="15">
    <source>
        <dbReference type="EMBL" id="MFC0050707.1"/>
    </source>
</evidence>
<proteinExistence type="inferred from homology"/>
<dbReference type="PANTHER" id="PTHR43448">
    <property type="entry name" value="PROTOHEME IX FARNESYLTRANSFERASE, MITOCHONDRIAL"/>
    <property type="match status" value="1"/>
</dbReference>
<dbReference type="NCBIfam" id="NF003349">
    <property type="entry name" value="PRK04375.1-2"/>
    <property type="match status" value="1"/>
</dbReference>
<keyword evidence="16" id="KW-1185">Reference proteome</keyword>
<protein>
    <recommendedName>
        <fullName evidence="11 14">Protoheme IX farnesyltransferase</fullName>
        <ecNumber evidence="3 14">2.5.1.141</ecNumber>
    </recommendedName>
    <alternativeName>
        <fullName evidence="12 14">Heme B farnesyltransferase</fullName>
    </alternativeName>
    <alternativeName>
        <fullName evidence="10 14">Heme O synthase</fullName>
    </alternativeName>
</protein>
<feature type="transmembrane region" description="Helical" evidence="14">
    <location>
        <begin position="275"/>
        <end position="293"/>
    </location>
</feature>
<comment type="pathway">
    <text evidence="2 14">Porphyrin-containing compound metabolism; heme O biosynthesis; heme O from protoheme: step 1/1.</text>
</comment>
<evidence type="ECO:0000256" key="3">
    <source>
        <dbReference type="ARBA" id="ARBA00012292"/>
    </source>
</evidence>
<evidence type="ECO:0000256" key="7">
    <source>
        <dbReference type="ARBA" id="ARBA00022989"/>
    </source>
</evidence>
<dbReference type="PROSITE" id="PS00943">
    <property type="entry name" value="UBIA"/>
    <property type="match status" value="1"/>
</dbReference>
<dbReference type="HAMAP" id="MF_00154">
    <property type="entry name" value="CyoE_CtaB"/>
    <property type="match status" value="1"/>
</dbReference>
<comment type="function">
    <text evidence="14">Converts heme B (protoheme IX) to heme O by substitution of the vinyl group on carbon 2 of heme B porphyrin ring with a hydroxyethyl farnesyl side group.</text>
</comment>
<accession>A0ABV6BKW7</accession>
<dbReference type="EMBL" id="JBHLXP010000011">
    <property type="protein sequence ID" value="MFC0050707.1"/>
    <property type="molecule type" value="Genomic_DNA"/>
</dbReference>
<feature type="transmembrane region" description="Helical" evidence="14">
    <location>
        <begin position="27"/>
        <end position="45"/>
    </location>
</feature>
<feature type="transmembrane region" description="Helical" evidence="14">
    <location>
        <begin position="94"/>
        <end position="115"/>
    </location>
</feature>
<feature type="transmembrane region" description="Helical" evidence="14">
    <location>
        <begin position="51"/>
        <end position="73"/>
    </location>
</feature>
<gene>
    <name evidence="14 15" type="primary">cyoE</name>
    <name evidence="15" type="ORF">ACFFJP_20690</name>
</gene>
<dbReference type="Gene3D" id="1.10.357.140">
    <property type="entry name" value="UbiA prenyltransferase"/>
    <property type="match status" value="1"/>
</dbReference>
<evidence type="ECO:0000256" key="11">
    <source>
        <dbReference type="ARBA" id="ARBA00040810"/>
    </source>
</evidence>
<comment type="subcellular location">
    <subcellularLocation>
        <location evidence="1 14">Cell membrane</location>
        <topology evidence="1 14">Multi-pass membrane protein</topology>
    </subcellularLocation>
</comment>
<evidence type="ECO:0000256" key="2">
    <source>
        <dbReference type="ARBA" id="ARBA00004919"/>
    </source>
</evidence>
<dbReference type="InterPro" id="IPR000537">
    <property type="entry name" value="UbiA_prenyltransferase"/>
</dbReference>
<name>A0ABV6BKW7_9GAMM</name>